<evidence type="ECO:0000256" key="1">
    <source>
        <dbReference type="SAM" id="MobiDB-lite"/>
    </source>
</evidence>
<dbReference type="PANTHER" id="PTHR31025:SF30">
    <property type="entry name" value="SI:DKEY-15H8.17"/>
    <property type="match status" value="1"/>
</dbReference>
<feature type="compositionally biased region" description="Polar residues" evidence="1">
    <location>
        <begin position="53"/>
        <end position="65"/>
    </location>
</feature>
<dbReference type="PANTHER" id="PTHR31025">
    <property type="entry name" value="SI:CH211-196P9.1-RELATED"/>
    <property type="match status" value="1"/>
</dbReference>
<dbReference type="Proteomes" id="UP001044222">
    <property type="component" value="Chromosome 10"/>
</dbReference>
<feature type="compositionally biased region" description="Low complexity" evidence="1">
    <location>
        <begin position="17"/>
        <end position="52"/>
    </location>
</feature>
<evidence type="ECO:0000313" key="3">
    <source>
        <dbReference type="Proteomes" id="UP001044222"/>
    </source>
</evidence>
<reference evidence="2" key="1">
    <citation type="submission" date="2021-01" db="EMBL/GenBank/DDBJ databases">
        <title>A chromosome-scale assembly of European eel, Anguilla anguilla.</title>
        <authorList>
            <person name="Henkel C."/>
            <person name="Jong-Raadsen S.A."/>
            <person name="Dufour S."/>
            <person name="Weltzien F.-A."/>
            <person name="Palstra A.P."/>
            <person name="Pelster B."/>
            <person name="Spaink H.P."/>
            <person name="Van Den Thillart G.E."/>
            <person name="Jansen H."/>
            <person name="Zahm M."/>
            <person name="Klopp C."/>
            <person name="Cedric C."/>
            <person name="Louis A."/>
            <person name="Berthelot C."/>
            <person name="Parey E."/>
            <person name="Roest Crollius H."/>
            <person name="Montfort J."/>
            <person name="Robinson-Rechavi M."/>
            <person name="Bucao C."/>
            <person name="Bouchez O."/>
            <person name="Gislard M."/>
            <person name="Lluch J."/>
            <person name="Milhes M."/>
            <person name="Lampietro C."/>
            <person name="Lopez Roques C."/>
            <person name="Donnadieu C."/>
            <person name="Braasch I."/>
            <person name="Desvignes T."/>
            <person name="Postlethwait J."/>
            <person name="Bobe J."/>
            <person name="Guiguen Y."/>
            <person name="Dirks R."/>
        </authorList>
    </citation>
    <scope>NUCLEOTIDE SEQUENCE</scope>
    <source>
        <strain evidence="2">Tag_6206</strain>
        <tissue evidence="2">Liver</tissue>
    </source>
</reference>
<feature type="non-terminal residue" evidence="2">
    <location>
        <position position="150"/>
    </location>
</feature>
<proteinExistence type="predicted"/>
<keyword evidence="3" id="KW-1185">Reference proteome</keyword>
<protein>
    <submittedName>
        <fullName evidence="2">Uncharacterized protein</fullName>
    </submittedName>
</protein>
<organism evidence="2 3">
    <name type="scientific">Anguilla anguilla</name>
    <name type="common">European freshwater eel</name>
    <name type="synonym">Muraena anguilla</name>
    <dbReference type="NCBI Taxonomy" id="7936"/>
    <lineage>
        <taxon>Eukaryota</taxon>
        <taxon>Metazoa</taxon>
        <taxon>Chordata</taxon>
        <taxon>Craniata</taxon>
        <taxon>Vertebrata</taxon>
        <taxon>Euteleostomi</taxon>
        <taxon>Actinopterygii</taxon>
        <taxon>Neopterygii</taxon>
        <taxon>Teleostei</taxon>
        <taxon>Anguilliformes</taxon>
        <taxon>Anguillidae</taxon>
        <taxon>Anguilla</taxon>
    </lineage>
</organism>
<comment type="caution">
    <text evidence="2">The sequence shown here is derived from an EMBL/GenBank/DDBJ whole genome shotgun (WGS) entry which is preliminary data.</text>
</comment>
<evidence type="ECO:0000313" key="2">
    <source>
        <dbReference type="EMBL" id="KAG5840947.1"/>
    </source>
</evidence>
<name>A0A9D3M1N6_ANGAN</name>
<feature type="region of interest" description="Disordered" evidence="1">
    <location>
        <begin position="17"/>
        <end position="65"/>
    </location>
</feature>
<gene>
    <name evidence="2" type="ORF">ANANG_G00194310</name>
</gene>
<accession>A0A9D3M1N6</accession>
<dbReference type="EMBL" id="JAFIRN010000010">
    <property type="protein sequence ID" value="KAG5840947.1"/>
    <property type="molecule type" value="Genomic_DNA"/>
</dbReference>
<sequence>METVTLGLQVILTSSPLSSALSVSESPSPSSGTSPHSSPSQLSAIALLSSQAGNSDPGNRPSTTEILKTWPETFQVPWEQMPQEICSAIVDGTRRKPVERRQMVRVLVDEIRRYEAKPTCSQCLTVIRNIIRQYPKSLADMTADGSLLGG</sequence>
<dbReference type="AlphaFoldDB" id="A0A9D3M1N6"/>